<gene>
    <name evidence="1" type="ORF">EC835_101340</name>
</gene>
<sequence>MRLARYFYEKNETMLAKYILGTMKKQAVCEIIFDQRQQDAQSEVMQIIRQWRFHDGVILQCSEEIELSIPDNDSQCPERWIIWQVIDSAGCSVLPQRKEFFNACQQAFWLKMQMAEE</sequence>
<comment type="caution">
    <text evidence="1">The sequence shown here is derived from an EMBL/GenBank/DDBJ whole genome shotgun (WGS) entry which is preliminary data.</text>
</comment>
<accession>A0A4R3NSJ7</accession>
<organism evidence="1 2">
    <name type="scientific">Providencia alcalifaciens</name>
    <dbReference type="NCBI Taxonomy" id="126385"/>
    <lineage>
        <taxon>Bacteria</taxon>
        <taxon>Pseudomonadati</taxon>
        <taxon>Pseudomonadota</taxon>
        <taxon>Gammaproteobacteria</taxon>
        <taxon>Enterobacterales</taxon>
        <taxon>Morganellaceae</taxon>
        <taxon>Providencia</taxon>
    </lineage>
</organism>
<dbReference type="RefSeq" id="WP_243698946.1">
    <property type="nucleotide sequence ID" value="NZ_SMAS01000001.1"/>
</dbReference>
<dbReference type="AlphaFoldDB" id="A0A4R3NSJ7"/>
<protein>
    <submittedName>
        <fullName evidence="1">Uncharacterized protein</fullName>
    </submittedName>
</protein>
<reference evidence="1 2" key="1">
    <citation type="submission" date="2019-03" db="EMBL/GenBank/DDBJ databases">
        <title>Genomic analyses of the natural microbiome of Caenorhabditis elegans.</title>
        <authorList>
            <person name="Samuel B."/>
        </authorList>
    </citation>
    <scope>NUCLEOTIDE SEQUENCE [LARGE SCALE GENOMIC DNA]</scope>
    <source>
        <strain evidence="1 2">JUb102</strain>
    </source>
</reference>
<dbReference type="Proteomes" id="UP000295055">
    <property type="component" value="Unassembled WGS sequence"/>
</dbReference>
<dbReference type="EMBL" id="SMAS01000001">
    <property type="protein sequence ID" value="TCT38341.1"/>
    <property type="molecule type" value="Genomic_DNA"/>
</dbReference>
<proteinExistence type="predicted"/>
<evidence type="ECO:0000313" key="2">
    <source>
        <dbReference type="Proteomes" id="UP000295055"/>
    </source>
</evidence>
<name>A0A4R3NSJ7_9GAMM</name>
<evidence type="ECO:0000313" key="1">
    <source>
        <dbReference type="EMBL" id="TCT38341.1"/>
    </source>
</evidence>